<accession>A0A0F8ZPX0</accession>
<evidence type="ECO:0000256" key="1">
    <source>
        <dbReference type="SAM" id="MobiDB-lite"/>
    </source>
</evidence>
<protein>
    <submittedName>
        <fullName evidence="2">Uncharacterized protein</fullName>
    </submittedName>
</protein>
<comment type="caution">
    <text evidence="2">The sequence shown here is derived from an EMBL/GenBank/DDBJ whole genome shotgun (WGS) entry which is preliminary data.</text>
</comment>
<evidence type="ECO:0000313" key="2">
    <source>
        <dbReference type="EMBL" id="KKK61941.1"/>
    </source>
</evidence>
<dbReference type="EMBL" id="LAZR01062243">
    <property type="protein sequence ID" value="KKK61941.1"/>
    <property type="molecule type" value="Genomic_DNA"/>
</dbReference>
<reference evidence="2" key="1">
    <citation type="journal article" date="2015" name="Nature">
        <title>Complex archaea that bridge the gap between prokaryotes and eukaryotes.</title>
        <authorList>
            <person name="Spang A."/>
            <person name="Saw J.H."/>
            <person name="Jorgensen S.L."/>
            <person name="Zaremba-Niedzwiedzka K."/>
            <person name="Martijn J."/>
            <person name="Lind A.E."/>
            <person name="van Eijk R."/>
            <person name="Schleper C."/>
            <person name="Guy L."/>
            <person name="Ettema T.J."/>
        </authorList>
    </citation>
    <scope>NUCLEOTIDE SEQUENCE</scope>
</reference>
<gene>
    <name evidence="2" type="ORF">LCGC14_3009290</name>
</gene>
<proteinExistence type="predicted"/>
<feature type="region of interest" description="Disordered" evidence="1">
    <location>
        <begin position="1"/>
        <end position="21"/>
    </location>
</feature>
<organism evidence="2">
    <name type="scientific">marine sediment metagenome</name>
    <dbReference type="NCBI Taxonomy" id="412755"/>
    <lineage>
        <taxon>unclassified sequences</taxon>
        <taxon>metagenomes</taxon>
        <taxon>ecological metagenomes</taxon>
    </lineage>
</organism>
<sequence>DKEKEELDELGVSLAPTGRLP</sequence>
<feature type="non-terminal residue" evidence="2">
    <location>
        <position position="1"/>
    </location>
</feature>
<dbReference type="AlphaFoldDB" id="A0A0F8ZPX0"/>
<name>A0A0F8ZPX0_9ZZZZ</name>